<dbReference type="EMBL" id="MN740257">
    <property type="protein sequence ID" value="QHT96425.1"/>
    <property type="molecule type" value="Genomic_DNA"/>
</dbReference>
<dbReference type="AlphaFoldDB" id="A0A6C0IVE8"/>
<protein>
    <recommendedName>
        <fullName evidence="2">UDP-N-acetylglucosamine 2-epimerase domain-containing protein</fullName>
    </recommendedName>
</protein>
<evidence type="ECO:0008006" key="2">
    <source>
        <dbReference type="Google" id="ProtNLM"/>
    </source>
</evidence>
<reference evidence="1" key="1">
    <citation type="journal article" date="2020" name="Nature">
        <title>Giant virus diversity and host interactions through global metagenomics.</title>
        <authorList>
            <person name="Schulz F."/>
            <person name="Roux S."/>
            <person name="Paez-Espino D."/>
            <person name="Jungbluth S."/>
            <person name="Walsh D.A."/>
            <person name="Denef V.J."/>
            <person name="McMahon K.D."/>
            <person name="Konstantinidis K.T."/>
            <person name="Eloe-Fadrosh E.A."/>
            <person name="Kyrpides N.C."/>
            <person name="Woyke T."/>
        </authorList>
    </citation>
    <scope>NUCLEOTIDE SEQUENCE</scope>
    <source>
        <strain evidence="1">GVMAG-M-3300024302-11</strain>
    </source>
</reference>
<evidence type="ECO:0000313" key="1">
    <source>
        <dbReference type="EMBL" id="QHT96425.1"/>
    </source>
</evidence>
<organism evidence="1">
    <name type="scientific">viral metagenome</name>
    <dbReference type="NCBI Taxonomy" id="1070528"/>
    <lineage>
        <taxon>unclassified sequences</taxon>
        <taxon>metagenomes</taxon>
        <taxon>organismal metagenomes</taxon>
    </lineage>
</organism>
<proteinExistence type="predicted"/>
<name>A0A6C0IVE8_9ZZZZ</name>
<sequence length="372" mass="44077">MKVYYLFSSITFLQFYIPLVIESSKRGHKNIFILRKNYKEYANPLNENNFKILEKYLNKYEIKIKIAEQIDLSKIKGLVFLIDGDIYGPPRKQGLDESLLFKLDQEKVVTMSMTEHMNFWAVYHHFINQVNYASFTSKYTINQMDNFNSGKIDLGGVSVDTNKTYKSVKNVFLGNTKLDNIPTKDEIYKKFKLNSNEKYCLLLFPKIRINFNNKDMLNIYSHLRKLGFKIIVKTRPKDTSIDDNLRGDYFVSSDIYPNESLELMKISDLCIISSSSANEETIYSKIPCIDIISDLRIWERNQYLLDDRTYKRIENDKWKNISFGLFKEIYENLEKKDSVYFSKIIETYLFTHSNSSEKIFDFLKEKHKKLFE</sequence>
<dbReference type="SUPFAM" id="SSF53756">
    <property type="entry name" value="UDP-Glycosyltransferase/glycogen phosphorylase"/>
    <property type="match status" value="1"/>
</dbReference>
<accession>A0A6C0IVE8</accession>